<sequence length="91" mass="9861">MAKLNSEQATTFAKDLKSYIGDTTEECSCEVNVVDGGNGASGIEVVPGAMNTSGSIYHMEEVVDFCRGRHLNFWVGARESGGYPHAFVHIY</sequence>
<gene>
    <name evidence="1" type="ORF">PRLR5076_18990</name>
</gene>
<accession>A0A9R1CAK1</accession>
<evidence type="ECO:0000313" key="2">
    <source>
        <dbReference type="Proteomes" id="UP000825483"/>
    </source>
</evidence>
<keyword evidence="2" id="KW-1185">Reference proteome</keyword>
<organism evidence="1 2">
    <name type="scientific">Prevotella lacticifex</name>
    <dbReference type="NCBI Taxonomy" id="2854755"/>
    <lineage>
        <taxon>Bacteria</taxon>
        <taxon>Pseudomonadati</taxon>
        <taxon>Bacteroidota</taxon>
        <taxon>Bacteroidia</taxon>
        <taxon>Bacteroidales</taxon>
        <taxon>Prevotellaceae</taxon>
        <taxon>Prevotella</taxon>
    </lineage>
</organism>
<protein>
    <submittedName>
        <fullName evidence="1">Uncharacterized protein</fullName>
    </submittedName>
</protein>
<dbReference type="EMBL" id="BPUB01000002">
    <property type="protein sequence ID" value="GJG59048.1"/>
    <property type="molecule type" value="Genomic_DNA"/>
</dbReference>
<dbReference type="Proteomes" id="UP000825483">
    <property type="component" value="Unassembled WGS sequence"/>
</dbReference>
<dbReference type="AlphaFoldDB" id="A0A9R1CAK1"/>
<comment type="caution">
    <text evidence="1">The sequence shown here is derived from an EMBL/GenBank/DDBJ whole genome shotgun (WGS) entry which is preliminary data.</text>
</comment>
<proteinExistence type="predicted"/>
<evidence type="ECO:0000313" key="1">
    <source>
        <dbReference type="EMBL" id="GJG59048.1"/>
    </source>
</evidence>
<reference evidence="1" key="1">
    <citation type="journal article" date="2022" name="Int. J. Syst. Evol. Microbiol.">
        <title>Prevotella lacticifex sp. nov., isolated from the rumen of cows.</title>
        <authorList>
            <person name="Shinkai T."/>
            <person name="Ikeyama N."/>
            <person name="Kumagai M."/>
            <person name="Ohmori H."/>
            <person name="Sakamoto M."/>
            <person name="Ohkuma M."/>
            <person name="Mitsumori M."/>
        </authorList>
    </citation>
    <scope>NUCLEOTIDE SEQUENCE</scope>
    <source>
        <strain evidence="1">R5076</strain>
    </source>
</reference>
<dbReference type="RefSeq" id="WP_223928940.1">
    <property type="nucleotide sequence ID" value="NZ_BPTU01000001.1"/>
</dbReference>
<name>A0A9R1CAK1_9BACT</name>
<dbReference type="GeneID" id="72466910"/>